<dbReference type="RefSeq" id="WP_090140329.1">
    <property type="nucleotide sequence ID" value="NZ_DAWDAH010000004.1"/>
</dbReference>
<evidence type="ECO:0000313" key="3">
    <source>
        <dbReference type="Proteomes" id="UP001442364"/>
    </source>
</evidence>
<feature type="transmembrane region" description="Helical" evidence="1">
    <location>
        <begin position="51"/>
        <end position="76"/>
    </location>
</feature>
<evidence type="ECO:0008006" key="4">
    <source>
        <dbReference type="Google" id="ProtNLM"/>
    </source>
</evidence>
<keyword evidence="3" id="KW-1185">Reference proteome</keyword>
<organism evidence="2 3">
    <name type="scientific">[Lactobacillus] rogosae</name>
    <dbReference type="NCBI Taxonomy" id="706562"/>
    <lineage>
        <taxon>Bacteria</taxon>
        <taxon>Bacillati</taxon>
        <taxon>Bacillota</taxon>
        <taxon>Clostridia</taxon>
        <taxon>Lachnospirales</taxon>
        <taxon>Lachnospiraceae</taxon>
        <taxon>Lachnospira</taxon>
    </lineage>
</organism>
<proteinExistence type="predicted"/>
<gene>
    <name evidence="2" type="ORF">WMO14_12410</name>
</gene>
<name>A0ABV1BYW5_9FIRM</name>
<feature type="transmembrane region" description="Helical" evidence="1">
    <location>
        <begin position="97"/>
        <end position="117"/>
    </location>
</feature>
<protein>
    <recommendedName>
        <fullName evidence="4">ABC transporter permease</fullName>
    </recommendedName>
</protein>
<comment type="caution">
    <text evidence="2">The sequence shown here is derived from an EMBL/GenBank/DDBJ whole genome shotgun (WGS) entry which is preliminary data.</text>
</comment>
<evidence type="ECO:0000313" key="2">
    <source>
        <dbReference type="EMBL" id="MEQ2380658.1"/>
    </source>
</evidence>
<feature type="transmembrane region" description="Helical" evidence="1">
    <location>
        <begin position="143"/>
        <end position="163"/>
    </location>
</feature>
<dbReference type="Proteomes" id="UP001442364">
    <property type="component" value="Unassembled WGS sequence"/>
</dbReference>
<reference evidence="2 3" key="1">
    <citation type="submission" date="2024-03" db="EMBL/GenBank/DDBJ databases">
        <title>Human intestinal bacterial collection.</title>
        <authorList>
            <person name="Pauvert C."/>
            <person name="Hitch T.C.A."/>
            <person name="Clavel T."/>
        </authorList>
    </citation>
    <scope>NUCLEOTIDE SEQUENCE [LARGE SCALE GENOMIC DNA]</scope>
    <source>
        <strain evidence="2 3">CLA-AA-H255</strain>
    </source>
</reference>
<sequence>MEEIAKIFKINKTGIMQTFIILIICSVAGNIIHDVIMLMENIGLVEKDYTVFPMGSFMVIIGIIATVIFAATTYNYTRFNMDVSYGCTRKMYIIRQWVFDIVVIIMAWAGLGITYLYENWKFAAFYSEYSLELSITPLFHFKYFVVSLIMLSSFNMLISSLIIKYGIKGRRIMAFAYMIICFSMAKAENIYQGIYERILTLPIGTDILLWLVTLIIAAVSAVVAILLIKKQQVAN</sequence>
<feature type="transmembrane region" description="Helical" evidence="1">
    <location>
        <begin position="20"/>
        <end position="39"/>
    </location>
</feature>
<dbReference type="EMBL" id="JBBMER010000011">
    <property type="protein sequence ID" value="MEQ2380658.1"/>
    <property type="molecule type" value="Genomic_DNA"/>
</dbReference>
<accession>A0ABV1BYW5</accession>
<keyword evidence="1" id="KW-0812">Transmembrane</keyword>
<evidence type="ECO:0000256" key="1">
    <source>
        <dbReference type="SAM" id="Phobius"/>
    </source>
</evidence>
<feature type="transmembrane region" description="Helical" evidence="1">
    <location>
        <begin position="207"/>
        <end position="228"/>
    </location>
</feature>
<feature type="transmembrane region" description="Helical" evidence="1">
    <location>
        <begin position="175"/>
        <end position="195"/>
    </location>
</feature>
<keyword evidence="1" id="KW-0472">Membrane</keyword>
<keyword evidence="1" id="KW-1133">Transmembrane helix</keyword>